<organism evidence="3 4">
    <name type="scientific">Alkalicoccus saliphilus</name>
    <dbReference type="NCBI Taxonomy" id="200989"/>
    <lineage>
        <taxon>Bacteria</taxon>
        <taxon>Bacillati</taxon>
        <taxon>Bacillota</taxon>
        <taxon>Bacilli</taxon>
        <taxon>Bacillales</taxon>
        <taxon>Bacillaceae</taxon>
        <taxon>Alkalicoccus</taxon>
    </lineage>
</organism>
<evidence type="ECO:0000313" key="3">
    <source>
        <dbReference type="EMBL" id="PTL38031.1"/>
    </source>
</evidence>
<feature type="domain" description="STAS" evidence="1">
    <location>
        <begin position="150"/>
        <end position="230"/>
    </location>
</feature>
<dbReference type="PANTHER" id="PTHR33745:SF8">
    <property type="entry name" value="BLUE-LIGHT PHOTORECEPTOR"/>
    <property type="match status" value="1"/>
</dbReference>
<dbReference type="Pfam" id="PF01740">
    <property type="entry name" value="STAS"/>
    <property type="match status" value="1"/>
</dbReference>
<dbReference type="PANTHER" id="PTHR33745">
    <property type="entry name" value="RSBT ANTAGONIST PROTEIN RSBS-RELATED"/>
    <property type="match status" value="1"/>
</dbReference>
<proteinExistence type="predicted"/>
<dbReference type="InterPro" id="IPR036513">
    <property type="entry name" value="STAS_dom_sf"/>
</dbReference>
<dbReference type="SUPFAM" id="SSF52091">
    <property type="entry name" value="SpoIIaa-like"/>
    <property type="match status" value="1"/>
</dbReference>
<evidence type="ECO:0000259" key="1">
    <source>
        <dbReference type="Pfam" id="PF01740"/>
    </source>
</evidence>
<accession>A0A2T4U3P9</accession>
<evidence type="ECO:0000259" key="2">
    <source>
        <dbReference type="Pfam" id="PF13426"/>
    </source>
</evidence>
<evidence type="ECO:0000313" key="4">
    <source>
        <dbReference type="Proteomes" id="UP000240509"/>
    </source>
</evidence>
<feature type="domain" description="PAS" evidence="2">
    <location>
        <begin position="24"/>
        <end position="122"/>
    </location>
</feature>
<keyword evidence="4" id="KW-1185">Reference proteome</keyword>
<dbReference type="SUPFAM" id="SSF55785">
    <property type="entry name" value="PYP-like sensor domain (PAS domain)"/>
    <property type="match status" value="1"/>
</dbReference>
<dbReference type="AlphaFoldDB" id="A0A2T4U3P9"/>
<reference evidence="3 4" key="1">
    <citation type="submission" date="2018-03" db="EMBL/GenBank/DDBJ databases">
        <title>Alkalicoccus saliphilus sp. nov., isolated from a mineral pool.</title>
        <authorList>
            <person name="Zhao B."/>
        </authorList>
    </citation>
    <scope>NUCLEOTIDE SEQUENCE [LARGE SCALE GENOMIC DNA]</scope>
    <source>
        <strain evidence="3 4">6AG</strain>
    </source>
</reference>
<dbReference type="InterPro" id="IPR051932">
    <property type="entry name" value="Bact_StressResp_Reg"/>
</dbReference>
<protein>
    <submittedName>
        <fullName evidence="3">RsbR, positive regulator of sigma-B</fullName>
    </submittedName>
</protein>
<comment type="caution">
    <text evidence="3">The sequence shown here is derived from an EMBL/GenBank/DDBJ whole genome shotgun (WGS) entry which is preliminary data.</text>
</comment>
<dbReference type="Gene3D" id="3.30.750.24">
    <property type="entry name" value="STAS domain"/>
    <property type="match status" value="1"/>
</dbReference>
<dbReference type="Pfam" id="PF13426">
    <property type="entry name" value="PAS_9"/>
    <property type="match status" value="1"/>
</dbReference>
<dbReference type="Gene3D" id="3.30.450.20">
    <property type="entry name" value="PAS domain"/>
    <property type="match status" value="1"/>
</dbReference>
<dbReference type="RefSeq" id="WP_107585766.1">
    <property type="nucleotide sequence ID" value="NZ_PZJJ01000026.1"/>
</dbReference>
<sequence length="256" mass="29124">MASLGTLPDNISLLHALDSIGENVLIADTDYTITWMNSNASRLFSNIAPLYNITDVNEMIGMNMNAFHKNPPRQEEIMESLTSEHRARINIRELFIADIVITPIKETGGKIEGYIVMLQDVTTKAEEEKRKEAMIEEMSVPMMSIWDKTISLPLVGEFTEERGSRMTASVLRECTENNLEYVLIAMNGIREFDETIRWNIQQLVDCLKLVGTECVLVGIKPSLAMTMRDFDPEIRTFSSAYQGLQYIMKKQAEDEK</sequence>
<dbReference type="InterPro" id="IPR035965">
    <property type="entry name" value="PAS-like_dom_sf"/>
</dbReference>
<dbReference type="Proteomes" id="UP000240509">
    <property type="component" value="Unassembled WGS sequence"/>
</dbReference>
<dbReference type="InterPro" id="IPR002645">
    <property type="entry name" value="STAS_dom"/>
</dbReference>
<dbReference type="OrthoDB" id="2835068at2"/>
<dbReference type="CDD" id="cd00130">
    <property type="entry name" value="PAS"/>
    <property type="match status" value="1"/>
</dbReference>
<gene>
    <name evidence="3" type="ORF">C6Y45_13525</name>
</gene>
<dbReference type="EMBL" id="PZJJ01000026">
    <property type="protein sequence ID" value="PTL38031.1"/>
    <property type="molecule type" value="Genomic_DNA"/>
</dbReference>
<dbReference type="InterPro" id="IPR000014">
    <property type="entry name" value="PAS"/>
</dbReference>
<dbReference type="CDD" id="cd07041">
    <property type="entry name" value="STAS_RsbR_RsbS_like"/>
    <property type="match status" value="1"/>
</dbReference>
<name>A0A2T4U3P9_9BACI</name>